<proteinExistence type="predicted"/>
<dbReference type="Proteomes" id="UP000887566">
    <property type="component" value="Unplaced"/>
</dbReference>
<sequence length="122" mass="13350">MNTTDRRSRCSVRSTERSSCDAATLVLHPFDCRAQPHDHERADPQLNHKANKRCDRFEVSPLTPQRKGRQGTNDDDEHGDSAAPCPVSLTITFSLSSPSSRPPARVALVGATATTPPLTTDR</sequence>
<dbReference type="AlphaFoldDB" id="A0A914VQE2"/>
<feature type="compositionally biased region" description="Low complexity" evidence="1">
    <location>
        <begin position="94"/>
        <end position="103"/>
    </location>
</feature>
<evidence type="ECO:0000313" key="3">
    <source>
        <dbReference type="WBParaSite" id="PSAMB.scaffold231size63335.g3784.t1"/>
    </source>
</evidence>
<accession>A0A914VQE2</accession>
<protein>
    <submittedName>
        <fullName evidence="3">Uncharacterized protein</fullName>
    </submittedName>
</protein>
<dbReference type="WBParaSite" id="PSAMB.scaffold231size63335.g3784.t1">
    <property type="protein sequence ID" value="PSAMB.scaffold231size63335.g3784.t1"/>
    <property type="gene ID" value="PSAMB.scaffold231size63335.g3784"/>
</dbReference>
<organism evidence="2 3">
    <name type="scientific">Plectus sambesii</name>
    <dbReference type="NCBI Taxonomy" id="2011161"/>
    <lineage>
        <taxon>Eukaryota</taxon>
        <taxon>Metazoa</taxon>
        <taxon>Ecdysozoa</taxon>
        <taxon>Nematoda</taxon>
        <taxon>Chromadorea</taxon>
        <taxon>Plectida</taxon>
        <taxon>Plectina</taxon>
        <taxon>Plectoidea</taxon>
        <taxon>Plectidae</taxon>
        <taxon>Plectus</taxon>
    </lineage>
</organism>
<feature type="compositionally biased region" description="Polar residues" evidence="1">
    <location>
        <begin position="112"/>
        <end position="122"/>
    </location>
</feature>
<evidence type="ECO:0000256" key="1">
    <source>
        <dbReference type="SAM" id="MobiDB-lite"/>
    </source>
</evidence>
<evidence type="ECO:0000313" key="2">
    <source>
        <dbReference type="Proteomes" id="UP000887566"/>
    </source>
</evidence>
<reference evidence="3" key="1">
    <citation type="submission" date="2022-11" db="UniProtKB">
        <authorList>
            <consortium name="WormBaseParasite"/>
        </authorList>
    </citation>
    <scope>IDENTIFICATION</scope>
</reference>
<name>A0A914VQE2_9BILA</name>
<feature type="region of interest" description="Disordered" evidence="1">
    <location>
        <begin position="35"/>
        <end position="122"/>
    </location>
</feature>
<keyword evidence="2" id="KW-1185">Reference proteome</keyword>